<dbReference type="SUPFAM" id="SSF53187">
    <property type="entry name" value="Zn-dependent exopeptidases"/>
    <property type="match status" value="1"/>
</dbReference>
<evidence type="ECO:0000256" key="7">
    <source>
        <dbReference type="ARBA" id="ARBA00023285"/>
    </source>
</evidence>
<accession>A0ABY4JQL4</accession>
<dbReference type="Proteomes" id="UP000830639">
    <property type="component" value="Chromosome"/>
</dbReference>
<dbReference type="NCBIfam" id="NF005373">
    <property type="entry name" value="PRK06915.1"/>
    <property type="match status" value="1"/>
</dbReference>
<dbReference type="EMBL" id="CP096034">
    <property type="protein sequence ID" value="UPM55807.1"/>
    <property type="molecule type" value="Genomic_DNA"/>
</dbReference>
<keyword evidence="4" id="KW-0479">Metal-binding</keyword>
<dbReference type="InterPro" id="IPR050072">
    <property type="entry name" value="Peptidase_M20A"/>
</dbReference>
<dbReference type="Gene3D" id="3.40.630.10">
    <property type="entry name" value="Zn peptidases"/>
    <property type="match status" value="1"/>
</dbReference>
<proteinExistence type="inferred from homology"/>
<keyword evidence="6" id="KW-0862">Zinc</keyword>
<evidence type="ECO:0000313" key="10">
    <source>
        <dbReference type="Proteomes" id="UP000830639"/>
    </source>
</evidence>
<dbReference type="NCBIfam" id="TIGR01910">
    <property type="entry name" value="DapE-ArgE"/>
    <property type="match status" value="1"/>
</dbReference>
<dbReference type="PANTHER" id="PTHR43808">
    <property type="entry name" value="ACETYLORNITHINE DEACETYLASE"/>
    <property type="match status" value="1"/>
</dbReference>
<dbReference type="PANTHER" id="PTHR43808:SF25">
    <property type="entry name" value="PEPTIDASE M20 DIMERISATION DOMAIN-CONTAINING PROTEIN"/>
    <property type="match status" value="1"/>
</dbReference>
<evidence type="ECO:0000256" key="4">
    <source>
        <dbReference type="ARBA" id="ARBA00022723"/>
    </source>
</evidence>
<evidence type="ECO:0000313" key="9">
    <source>
        <dbReference type="EMBL" id="UPM55807.1"/>
    </source>
</evidence>
<reference evidence="9 10" key="1">
    <citation type="submission" date="2022-04" db="EMBL/GenBank/DDBJ databases">
        <title>Mechanism of arsenic methylation and mitigation arsenic toxicity by Bacillus sp. LH14 from an Arsenic-Contaminated Paddy Soil.</title>
        <authorList>
            <person name="Wang D."/>
        </authorList>
    </citation>
    <scope>NUCLEOTIDE SEQUENCE [LARGE SCALE GENOMIC DNA]</scope>
    <source>
        <strain evidence="9 10">LH14</strain>
    </source>
</reference>
<dbReference type="Pfam" id="PF07687">
    <property type="entry name" value="M20_dimer"/>
    <property type="match status" value="1"/>
</dbReference>
<dbReference type="InterPro" id="IPR010182">
    <property type="entry name" value="ArgE/DapE"/>
</dbReference>
<protein>
    <submittedName>
        <fullName evidence="9">Peptidase</fullName>
    </submittedName>
</protein>
<evidence type="ECO:0000256" key="5">
    <source>
        <dbReference type="ARBA" id="ARBA00022801"/>
    </source>
</evidence>
<name>A0ABY4JQL4_9BACI</name>
<dbReference type="InterPro" id="IPR002933">
    <property type="entry name" value="Peptidase_M20"/>
</dbReference>
<dbReference type="InterPro" id="IPR036264">
    <property type="entry name" value="Bact_exopeptidase_dim_dom"/>
</dbReference>
<keyword evidence="5" id="KW-0378">Hydrolase</keyword>
<evidence type="ECO:0000256" key="6">
    <source>
        <dbReference type="ARBA" id="ARBA00022833"/>
    </source>
</evidence>
<evidence type="ECO:0000256" key="3">
    <source>
        <dbReference type="ARBA" id="ARBA00006247"/>
    </source>
</evidence>
<comment type="cofactor">
    <cofactor evidence="1">
        <name>Co(2+)</name>
        <dbReference type="ChEBI" id="CHEBI:48828"/>
    </cofactor>
</comment>
<dbReference type="SUPFAM" id="SSF55031">
    <property type="entry name" value="Bacterial exopeptidase dimerisation domain"/>
    <property type="match status" value="1"/>
</dbReference>
<organism evidence="9 10">
    <name type="scientific">Gottfriedia acidiceleris</name>
    <dbReference type="NCBI Taxonomy" id="371036"/>
    <lineage>
        <taxon>Bacteria</taxon>
        <taxon>Bacillati</taxon>
        <taxon>Bacillota</taxon>
        <taxon>Bacilli</taxon>
        <taxon>Bacillales</taxon>
        <taxon>Bacillaceae</taxon>
        <taxon>Gottfriedia</taxon>
    </lineage>
</organism>
<sequence>MDLKAKINDYILKNKNRAIELLQNLVREKSVSGNEATAQKIVSDYLQNLGLVIDRFEPSIEELTKSPYFISERTSFEDSPNIVAILKGTGNGRSIILNGHIDVVPEGEISSWDLHPFSGALVENHLYGRGTTDMKGGNVAALFAIEAIKKCNIHLKGDIYFESVIEEESGGAGTLATILRGYKADAVLIPEPTKMKIFPKQQGSVWFRIKVKGKVAHGGTRYEGVSAIEKSIMVINHINQLEKVRNTRLLDDPLYKNVPIPIPINIGKINGGTWPSSVSDLVTLEGRLGVSPNETIEEAKLEITRWLKTLSLIDDWFIENPVEVEFFGARWLPGSIDLGHPFMESLKKSFQSVYKNEPIIEASPWGTDGGLFSQIKQIPTIVFGPGETKVAHYPNEYIDLDELFRCAEVIAYTLLDWCGVDE</sequence>
<keyword evidence="7" id="KW-0170">Cobalt</keyword>
<dbReference type="InterPro" id="IPR011650">
    <property type="entry name" value="Peptidase_M20_dimer"/>
</dbReference>
<dbReference type="Pfam" id="PF01546">
    <property type="entry name" value="Peptidase_M20"/>
    <property type="match status" value="1"/>
</dbReference>
<evidence type="ECO:0000256" key="2">
    <source>
        <dbReference type="ARBA" id="ARBA00001947"/>
    </source>
</evidence>
<comment type="similarity">
    <text evidence="3">Belongs to the peptidase M20A family.</text>
</comment>
<evidence type="ECO:0000259" key="8">
    <source>
        <dbReference type="Pfam" id="PF07687"/>
    </source>
</evidence>
<gene>
    <name evidence="9" type="ORF">MY490_08260</name>
</gene>
<dbReference type="Gene3D" id="3.30.70.360">
    <property type="match status" value="1"/>
</dbReference>
<dbReference type="RefSeq" id="WP_248268779.1">
    <property type="nucleotide sequence ID" value="NZ_CP096034.1"/>
</dbReference>
<comment type="cofactor">
    <cofactor evidence="2">
        <name>Zn(2+)</name>
        <dbReference type="ChEBI" id="CHEBI:29105"/>
    </cofactor>
</comment>
<keyword evidence="10" id="KW-1185">Reference proteome</keyword>
<evidence type="ECO:0000256" key="1">
    <source>
        <dbReference type="ARBA" id="ARBA00001941"/>
    </source>
</evidence>
<feature type="domain" description="Peptidase M20 dimerisation" evidence="8">
    <location>
        <begin position="201"/>
        <end position="310"/>
    </location>
</feature>
<dbReference type="NCBIfam" id="NF005306">
    <property type="entry name" value="PRK06837.1"/>
    <property type="match status" value="1"/>
</dbReference>